<dbReference type="InterPro" id="IPR000719">
    <property type="entry name" value="Prot_kinase_dom"/>
</dbReference>
<feature type="region of interest" description="Disordered" evidence="1">
    <location>
        <begin position="19"/>
        <end position="119"/>
    </location>
</feature>
<proteinExistence type="predicted"/>
<evidence type="ECO:0000313" key="4">
    <source>
        <dbReference type="Proteomes" id="UP000274922"/>
    </source>
</evidence>
<feature type="compositionally biased region" description="Low complexity" evidence="1">
    <location>
        <begin position="433"/>
        <end position="443"/>
    </location>
</feature>
<evidence type="ECO:0000256" key="1">
    <source>
        <dbReference type="SAM" id="MobiDB-lite"/>
    </source>
</evidence>
<dbReference type="GO" id="GO:0005524">
    <property type="term" value="F:ATP binding"/>
    <property type="evidence" value="ECO:0007669"/>
    <property type="project" value="InterPro"/>
</dbReference>
<feature type="compositionally biased region" description="Low complexity" evidence="1">
    <location>
        <begin position="1176"/>
        <end position="1186"/>
    </location>
</feature>
<dbReference type="GO" id="GO:0004674">
    <property type="term" value="F:protein serine/threonine kinase activity"/>
    <property type="evidence" value="ECO:0007669"/>
    <property type="project" value="TreeGrafter"/>
</dbReference>
<feature type="region of interest" description="Disordered" evidence="1">
    <location>
        <begin position="332"/>
        <end position="368"/>
    </location>
</feature>
<dbReference type="Gene3D" id="1.10.510.10">
    <property type="entry name" value="Transferase(Phosphotransferase) domain 1"/>
    <property type="match status" value="1"/>
</dbReference>
<feature type="compositionally biased region" description="Low complexity" evidence="1">
    <location>
        <begin position="614"/>
        <end position="635"/>
    </location>
</feature>
<feature type="region of interest" description="Disordered" evidence="1">
    <location>
        <begin position="721"/>
        <end position="766"/>
    </location>
</feature>
<dbReference type="Pfam" id="PF00069">
    <property type="entry name" value="Pkinase"/>
    <property type="match status" value="1"/>
</dbReference>
<name>A0A4P9XAJ8_9FUNG</name>
<dbReference type="PROSITE" id="PS00108">
    <property type="entry name" value="PROTEIN_KINASE_ST"/>
    <property type="match status" value="1"/>
</dbReference>
<gene>
    <name evidence="3" type="ORF">CXG81DRAFT_18132</name>
</gene>
<feature type="compositionally biased region" description="Low complexity" evidence="1">
    <location>
        <begin position="1070"/>
        <end position="1081"/>
    </location>
</feature>
<feature type="region of interest" description="Disordered" evidence="1">
    <location>
        <begin position="1033"/>
        <end position="1091"/>
    </location>
</feature>
<feature type="region of interest" description="Disordered" evidence="1">
    <location>
        <begin position="169"/>
        <end position="227"/>
    </location>
</feature>
<evidence type="ECO:0000259" key="2">
    <source>
        <dbReference type="PROSITE" id="PS50011"/>
    </source>
</evidence>
<dbReference type="InterPro" id="IPR051681">
    <property type="entry name" value="Ser/Thr_Kinases-Pseudokinases"/>
</dbReference>
<protein>
    <recommendedName>
        <fullName evidence="2">Protein kinase domain-containing protein</fullName>
    </recommendedName>
</protein>
<feature type="compositionally biased region" description="Low complexity" evidence="1">
    <location>
        <begin position="30"/>
        <end position="41"/>
    </location>
</feature>
<dbReference type="PANTHER" id="PTHR44329">
    <property type="entry name" value="SERINE/THREONINE-PROTEIN KINASE TNNI3K-RELATED"/>
    <property type="match status" value="1"/>
</dbReference>
<sequence>MERRDFVELDEDTVRAIQLASRPDADRGLADGADSIDAGDSLRSRPHAASPVKRKPMHQHPSPHVTDSPPAAFAGHAAAAAAAAGSGDRNDPTRPPMAAAPASRRRDDDVTAPRPGSRTWELFYGSAQPQPAMAPTVAITDATPPKRDAAAAGAALSVDAVRAAQPRPPRLAIPDDVPTAPAADAALGSPRSDADLETGRTTPVVASPPLPGLPATPQTAAWRSAAAGATPLDGSAAPAAGLRLPMTANTLASAALLAPFSPLAPPTSPTTWGLLFQSRTGAPTPGRPVAPPLPLDLDPAAAVGLPGTAALGPDRAATVAGALHVPRAAVDPAADRAASSPLPPLLAQQRGVSRPEGPDGSGSLLMASPPLSALLPTADGFPPALQLAPPLTLTPRLPLPSPMAIPSPANAATASASCVDAAIALPLATAAGHAAASPGSSPSRNSIFFDPPAAGPTPVPVTVTPAPRPAPSAAGPLGGLAPPPSAAEAAAARPHRSAGARAETAIPPPAPASRNAIFFESQAVLKPVAKMTPEERAALVAGSDALAQPPRFPAGPSQAAAAAAAGLPLHALLATRHGGAAPAGSTSPSVLRSAGGSSLTMAMPWPGAPSSAASPFLRSSSAVSPSPPTAWTLPAPATPRPPPPPPVDLASVFDGHDPTAVPPATALPSPRLSAADTAAATAATVSPTSRPFILTYLATRRNFLGEGRYARVFKGQYRTVRPRPASARTSVASPASKAPVPTSPSAGPPSTNQAAGADAADDDDGDAELRDCAVKQLRATPEAQALGLSESVVLRRIANAYAAAHPSRGHPHIVQAIGLWEDAGVDDATVRRALVQGVLHDVGWDEHSGLGPPGAAPPAPTPSTLEARTEAAVLAAEAKRRIAAHARATDPAPRLLLVLEYCDHGQLAAFMATHPRLPTLGLALLWAEQLAAAAAALDRLGVVHHDIKPHNVLVTRRGDVKLADFGNACFGVRRTSAELAAAAAAMGGAPGSAPGSAPGMQRAGRAGASTDEWTFPCAAGWGRGTLAYTAPELLLPPTAPPSPASPSHPAPPRSAPERAMPPLAPPPSWPEAASPAAAAAPTAPPPDSPYEPPGALYTPAVDVYSLGVTLWALLTGSEPFPTARSTLQIWRALLQGGGIWGDAPWGLGAGGAGAAAADLGDPGDVGGSASLPGSPATVASSRAASTGAGGDPTLPSGEPVPPPLWGVLRAMTASRAELRPRAHDVWSRLSGLRALHRAETDAATAAAAAAAAAADVDSTSEANGADGLATAAVLV</sequence>
<feature type="compositionally biased region" description="Polar residues" evidence="1">
    <location>
        <begin position="743"/>
        <end position="753"/>
    </location>
</feature>
<feature type="compositionally biased region" description="Low complexity" evidence="1">
    <location>
        <begin position="172"/>
        <end position="186"/>
    </location>
</feature>
<evidence type="ECO:0000313" key="3">
    <source>
        <dbReference type="EMBL" id="RKP02160.1"/>
    </source>
</evidence>
<dbReference type="OrthoDB" id="4062651at2759"/>
<feature type="compositionally biased region" description="Pro residues" evidence="1">
    <location>
        <begin position="1082"/>
        <end position="1091"/>
    </location>
</feature>
<feature type="compositionally biased region" description="Pro residues" evidence="1">
    <location>
        <begin position="636"/>
        <end position="647"/>
    </location>
</feature>
<dbReference type="STRING" id="1555241.A0A4P9XAJ8"/>
<feature type="compositionally biased region" description="Low complexity" evidence="1">
    <location>
        <begin position="987"/>
        <end position="1000"/>
    </location>
</feature>
<reference evidence="4" key="1">
    <citation type="journal article" date="2018" name="Nat. Microbiol.">
        <title>Leveraging single-cell genomics to expand the fungal tree of life.</title>
        <authorList>
            <person name="Ahrendt S.R."/>
            <person name="Quandt C.A."/>
            <person name="Ciobanu D."/>
            <person name="Clum A."/>
            <person name="Salamov A."/>
            <person name="Andreopoulos B."/>
            <person name="Cheng J.F."/>
            <person name="Woyke T."/>
            <person name="Pelin A."/>
            <person name="Henrissat B."/>
            <person name="Reynolds N.K."/>
            <person name="Benny G.L."/>
            <person name="Smith M.E."/>
            <person name="James T.Y."/>
            <person name="Grigoriev I.V."/>
        </authorList>
    </citation>
    <scope>NUCLEOTIDE SEQUENCE [LARGE SCALE GENOMIC DNA]</scope>
    <source>
        <strain evidence="4">ATCC 52028</strain>
    </source>
</reference>
<keyword evidence="4" id="KW-1185">Reference proteome</keyword>
<dbReference type="EMBL" id="ML014150">
    <property type="protein sequence ID" value="RKP02160.1"/>
    <property type="molecule type" value="Genomic_DNA"/>
</dbReference>
<feature type="compositionally biased region" description="Pro residues" evidence="1">
    <location>
        <begin position="1037"/>
        <end position="1054"/>
    </location>
</feature>
<feature type="domain" description="Protein kinase" evidence="2">
    <location>
        <begin position="698"/>
        <end position="1232"/>
    </location>
</feature>
<accession>A0A4P9XAJ8</accession>
<feature type="region of interest" description="Disordered" evidence="1">
    <location>
        <begin position="433"/>
        <end position="513"/>
    </location>
</feature>
<dbReference type="AlphaFoldDB" id="A0A4P9XAJ8"/>
<dbReference type="SUPFAM" id="SSF56112">
    <property type="entry name" value="Protein kinase-like (PK-like)"/>
    <property type="match status" value="1"/>
</dbReference>
<dbReference type="InterPro" id="IPR011009">
    <property type="entry name" value="Kinase-like_dom_sf"/>
</dbReference>
<dbReference type="PROSITE" id="PS50011">
    <property type="entry name" value="PROTEIN_KINASE_DOM"/>
    <property type="match status" value="1"/>
</dbReference>
<feature type="region of interest" description="Disordered" evidence="1">
    <location>
        <begin position="614"/>
        <end position="669"/>
    </location>
</feature>
<dbReference type="SMART" id="SM00220">
    <property type="entry name" value="S_TKc"/>
    <property type="match status" value="1"/>
</dbReference>
<feature type="compositionally biased region" description="Low complexity" evidence="1">
    <location>
        <begin position="71"/>
        <end position="84"/>
    </location>
</feature>
<dbReference type="Proteomes" id="UP000274922">
    <property type="component" value="Unassembled WGS sequence"/>
</dbReference>
<feature type="region of interest" description="Disordered" evidence="1">
    <location>
        <begin position="1165"/>
        <end position="1201"/>
    </location>
</feature>
<dbReference type="InterPro" id="IPR008271">
    <property type="entry name" value="Ser/Thr_kinase_AS"/>
</dbReference>
<feature type="compositionally biased region" description="Low complexity" evidence="1">
    <location>
        <begin position="460"/>
        <end position="475"/>
    </location>
</feature>
<organism evidence="3 4">
    <name type="scientific">Caulochytrium protostelioides</name>
    <dbReference type="NCBI Taxonomy" id="1555241"/>
    <lineage>
        <taxon>Eukaryota</taxon>
        <taxon>Fungi</taxon>
        <taxon>Fungi incertae sedis</taxon>
        <taxon>Chytridiomycota</taxon>
        <taxon>Chytridiomycota incertae sedis</taxon>
        <taxon>Chytridiomycetes</taxon>
        <taxon>Caulochytriales</taxon>
        <taxon>Caulochytriaceae</taxon>
        <taxon>Caulochytrium</taxon>
    </lineage>
</organism>
<feature type="region of interest" description="Disordered" evidence="1">
    <location>
        <begin position="987"/>
        <end position="1007"/>
    </location>
</feature>